<dbReference type="AlphaFoldDB" id="A0A812PJQ1"/>
<name>A0A812PJQ1_9DINO</name>
<evidence type="ECO:0000313" key="1">
    <source>
        <dbReference type="EMBL" id="CAE7345892.1"/>
    </source>
</evidence>
<protein>
    <submittedName>
        <fullName evidence="1">CIPK24 protein</fullName>
    </submittedName>
</protein>
<dbReference type="EMBL" id="CAJNDS010002135">
    <property type="protein sequence ID" value="CAE7345892.1"/>
    <property type="molecule type" value="Genomic_DNA"/>
</dbReference>
<comment type="caution">
    <text evidence="1">The sequence shown here is derived from an EMBL/GenBank/DDBJ whole genome shotgun (WGS) entry which is preliminary data.</text>
</comment>
<sequence length="130" mass="13397">MNSTMNTTAKPGEWYIMDATGQCVAAFGPSSTEPTVQKCPPGAIWKNQHSSAASMARKDNSRNNGNGHYCAAKCSLICEVTVLGCSDMLTQLGSGGFYCAGGLEPPRSCSSGDHCPVGTGLEDSCPAAQG</sequence>
<gene>
    <name evidence="1" type="primary">CIPK24</name>
    <name evidence="1" type="ORF">SNAT2548_LOCUS18139</name>
</gene>
<dbReference type="Proteomes" id="UP000604046">
    <property type="component" value="Unassembled WGS sequence"/>
</dbReference>
<evidence type="ECO:0000313" key="2">
    <source>
        <dbReference type="Proteomes" id="UP000604046"/>
    </source>
</evidence>
<reference evidence="1" key="1">
    <citation type="submission" date="2021-02" db="EMBL/GenBank/DDBJ databases">
        <authorList>
            <person name="Dougan E. K."/>
            <person name="Rhodes N."/>
            <person name="Thang M."/>
            <person name="Chan C."/>
        </authorList>
    </citation>
    <scope>NUCLEOTIDE SEQUENCE</scope>
</reference>
<keyword evidence="2" id="KW-1185">Reference proteome</keyword>
<organism evidence="1 2">
    <name type="scientific">Symbiodinium natans</name>
    <dbReference type="NCBI Taxonomy" id="878477"/>
    <lineage>
        <taxon>Eukaryota</taxon>
        <taxon>Sar</taxon>
        <taxon>Alveolata</taxon>
        <taxon>Dinophyceae</taxon>
        <taxon>Suessiales</taxon>
        <taxon>Symbiodiniaceae</taxon>
        <taxon>Symbiodinium</taxon>
    </lineage>
</organism>
<accession>A0A812PJQ1</accession>
<proteinExistence type="predicted"/>